<evidence type="ECO:0000256" key="3">
    <source>
        <dbReference type="SAM" id="MobiDB-lite"/>
    </source>
</evidence>
<keyword evidence="1 2" id="KW-0238">DNA-binding</keyword>
<gene>
    <name evidence="4" type="ORF">GCM10010358_68310</name>
</gene>
<reference evidence="4" key="1">
    <citation type="journal article" date="2014" name="Int. J. Syst. Evol. Microbiol.">
        <title>Complete genome sequence of Corynebacterium casei LMG S-19264T (=DSM 44701T), isolated from a smear-ripened cheese.</title>
        <authorList>
            <consortium name="US DOE Joint Genome Institute (JGI-PGF)"/>
            <person name="Walter F."/>
            <person name="Albersmeier A."/>
            <person name="Kalinowski J."/>
            <person name="Ruckert C."/>
        </authorList>
    </citation>
    <scope>NUCLEOTIDE SEQUENCE</scope>
    <source>
        <strain evidence="4">JCM 4790</strain>
    </source>
</reference>
<evidence type="ECO:0008006" key="6">
    <source>
        <dbReference type="Google" id="ProtNLM"/>
    </source>
</evidence>
<dbReference type="PROSITE" id="PS50935">
    <property type="entry name" value="SSB"/>
    <property type="match status" value="1"/>
</dbReference>
<sequence>MAQSDTHVSGTVTGDAECRFTESGIAVARFRLVHVPVQWDAATRQWRDGTPVRYVCTVWRDLARTATESLVDGVRVMVSGRVTEIRDNCIHLSVDEVGLSLRQRIAYTEASLPSPAAAAPMSPAAPVASVAAPAPAEPAEGRAVRPAARRASGPPGWWKQERAAGWHRPARSTAADVSPSRR</sequence>
<dbReference type="InterPro" id="IPR012340">
    <property type="entry name" value="NA-bd_OB-fold"/>
</dbReference>
<dbReference type="RefSeq" id="WP_190194218.1">
    <property type="nucleotide sequence ID" value="NZ_BMVU01000055.1"/>
</dbReference>
<feature type="compositionally biased region" description="Low complexity" evidence="3">
    <location>
        <begin position="144"/>
        <end position="156"/>
    </location>
</feature>
<accession>A0A918NXS0</accession>
<dbReference type="Pfam" id="PF00436">
    <property type="entry name" value="SSB"/>
    <property type="match status" value="1"/>
</dbReference>
<dbReference type="GO" id="GO:0003697">
    <property type="term" value="F:single-stranded DNA binding"/>
    <property type="evidence" value="ECO:0007669"/>
    <property type="project" value="InterPro"/>
</dbReference>
<evidence type="ECO:0000313" key="5">
    <source>
        <dbReference type="Proteomes" id="UP000619244"/>
    </source>
</evidence>
<evidence type="ECO:0000256" key="1">
    <source>
        <dbReference type="ARBA" id="ARBA00023125"/>
    </source>
</evidence>
<dbReference type="CDD" id="cd04496">
    <property type="entry name" value="SSB_OBF"/>
    <property type="match status" value="1"/>
</dbReference>
<keyword evidence="5" id="KW-1185">Reference proteome</keyword>
<evidence type="ECO:0000256" key="2">
    <source>
        <dbReference type="PROSITE-ProRule" id="PRU00252"/>
    </source>
</evidence>
<evidence type="ECO:0000313" key="4">
    <source>
        <dbReference type="EMBL" id="GGY05251.1"/>
    </source>
</evidence>
<comment type="caution">
    <text evidence="4">The sequence shown here is derived from an EMBL/GenBank/DDBJ whole genome shotgun (WGS) entry which is preliminary data.</text>
</comment>
<feature type="region of interest" description="Disordered" evidence="3">
    <location>
        <begin position="131"/>
        <end position="182"/>
    </location>
</feature>
<organism evidence="4 5">
    <name type="scientific">Streptomyces minutiscleroticus</name>
    <dbReference type="NCBI Taxonomy" id="68238"/>
    <lineage>
        <taxon>Bacteria</taxon>
        <taxon>Bacillati</taxon>
        <taxon>Actinomycetota</taxon>
        <taxon>Actinomycetes</taxon>
        <taxon>Kitasatosporales</taxon>
        <taxon>Streptomycetaceae</taxon>
        <taxon>Streptomyces</taxon>
    </lineage>
</organism>
<protein>
    <recommendedName>
        <fullName evidence="6">Single-stranded DNA-binding protein</fullName>
    </recommendedName>
</protein>
<name>A0A918NXS0_9ACTN</name>
<dbReference type="Proteomes" id="UP000619244">
    <property type="component" value="Unassembled WGS sequence"/>
</dbReference>
<dbReference type="Gene3D" id="2.40.50.140">
    <property type="entry name" value="Nucleic acid-binding proteins"/>
    <property type="match status" value="1"/>
</dbReference>
<dbReference type="InterPro" id="IPR000424">
    <property type="entry name" value="Primosome_PriB/ssb"/>
</dbReference>
<dbReference type="EMBL" id="BMVU01000055">
    <property type="protein sequence ID" value="GGY05251.1"/>
    <property type="molecule type" value="Genomic_DNA"/>
</dbReference>
<dbReference type="SUPFAM" id="SSF50249">
    <property type="entry name" value="Nucleic acid-binding proteins"/>
    <property type="match status" value="1"/>
</dbReference>
<dbReference type="AlphaFoldDB" id="A0A918NXS0"/>
<proteinExistence type="predicted"/>
<reference evidence="4" key="2">
    <citation type="submission" date="2020-09" db="EMBL/GenBank/DDBJ databases">
        <authorList>
            <person name="Sun Q."/>
            <person name="Ohkuma M."/>
        </authorList>
    </citation>
    <scope>NUCLEOTIDE SEQUENCE</scope>
    <source>
        <strain evidence="4">JCM 4790</strain>
    </source>
</reference>